<evidence type="ECO:0000313" key="3">
    <source>
        <dbReference type="Proteomes" id="UP001177003"/>
    </source>
</evidence>
<dbReference type="AlphaFoldDB" id="A0AA35Z0T8"/>
<sequence length="133" mass="15746">MKENPHSLRTKQTFSSSLTFKMILQLPCRYPTNIVYTLYLRITNELFRNCYLLVRRLHFKMKGQVLSNWRSCCNKKDLLNTPLVLVSILLFLVQLIQIFFNRGRCFSSVTFVMTDVTPYQCNLRPDGRQRDAD</sequence>
<keyword evidence="3" id="KW-1185">Reference proteome</keyword>
<proteinExistence type="predicted"/>
<keyword evidence="1" id="KW-0812">Transmembrane</keyword>
<dbReference type="EMBL" id="OX465081">
    <property type="protein sequence ID" value="CAI9283739.1"/>
    <property type="molecule type" value="Genomic_DNA"/>
</dbReference>
<feature type="transmembrane region" description="Helical" evidence="1">
    <location>
        <begin position="78"/>
        <end position="100"/>
    </location>
</feature>
<reference evidence="2" key="1">
    <citation type="submission" date="2023-04" db="EMBL/GenBank/DDBJ databases">
        <authorList>
            <person name="Vijverberg K."/>
            <person name="Xiong W."/>
            <person name="Schranz E."/>
        </authorList>
    </citation>
    <scope>NUCLEOTIDE SEQUENCE</scope>
</reference>
<keyword evidence="1" id="KW-1133">Transmembrane helix</keyword>
<dbReference type="Proteomes" id="UP001177003">
    <property type="component" value="Chromosome 5"/>
</dbReference>
<keyword evidence="1" id="KW-0472">Membrane</keyword>
<evidence type="ECO:0000256" key="1">
    <source>
        <dbReference type="SAM" id="Phobius"/>
    </source>
</evidence>
<gene>
    <name evidence="2" type="ORF">LSALG_LOCUS23316</name>
</gene>
<name>A0AA35Z0T8_LACSI</name>
<accession>A0AA35Z0T8</accession>
<organism evidence="2 3">
    <name type="scientific">Lactuca saligna</name>
    <name type="common">Willowleaf lettuce</name>
    <dbReference type="NCBI Taxonomy" id="75948"/>
    <lineage>
        <taxon>Eukaryota</taxon>
        <taxon>Viridiplantae</taxon>
        <taxon>Streptophyta</taxon>
        <taxon>Embryophyta</taxon>
        <taxon>Tracheophyta</taxon>
        <taxon>Spermatophyta</taxon>
        <taxon>Magnoliopsida</taxon>
        <taxon>eudicotyledons</taxon>
        <taxon>Gunneridae</taxon>
        <taxon>Pentapetalae</taxon>
        <taxon>asterids</taxon>
        <taxon>campanulids</taxon>
        <taxon>Asterales</taxon>
        <taxon>Asteraceae</taxon>
        <taxon>Cichorioideae</taxon>
        <taxon>Cichorieae</taxon>
        <taxon>Lactucinae</taxon>
        <taxon>Lactuca</taxon>
    </lineage>
</organism>
<evidence type="ECO:0000313" key="2">
    <source>
        <dbReference type="EMBL" id="CAI9283739.1"/>
    </source>
</evidence>
<protein>
    <submittedName>
        <fullName evidence="2">Uncharacterized protein</fullName>
    </submittedName>
</protein>